<evidence type="ECO:0000313" key="2">
    <source>
        <dbReference type="EMBL" id="OAV86805.1"/>
    </source>
</evidence>
<feature type="non-terminal residue" evidence="2">
    <location>
        <position position="106"/>
    </location>
</feature>
<accession>A0A0C4FA08</accession>
<feature type="non-terminal residue" evidence="2">
    <location>
        <position position="1"/>
    </location>
</feature>
<reference evidence="3" key="4">
    <citation type="submission" date="2025-05" db="UniProtKB">
        <authorList>
            <consortium name="EnsemblFungi"/>
        </authorList>
    </citation>
    <scope>IDENTIFICATION</scope>
    <source>
        <strain evidence="3">isolate 1-1 / race 1 (BBBD)</strain>
    </source>
</reference>
<evidence type="ECO:0000313" key="3">
    <source>
        <dbReference type="EnsemblFungi" id="PTTG_10048-t43_1-p1"/>
    </source>
</evidence>
<gene>
    <name evidence="2" type="ORF">PTTG_10048</name>
</gene>
<organism evidence="2">
    <name type="scientific">Puccinia triticina (isolate 1-1 / race 1 (BBBD))</name>
    <name type="common">Brown leaf rust fungus</name>
    <dbReference type="NCBI Taxonomy" id="630390"/>
    <lineage>
        <taxon>Eukaryota</taxon>
        <taxon>Fungi</taxon>
        <taxon>Dikarya</taxon>
        <taxon>Basidiomycota</taxon>
        <taxon>Pucciniomycotina</taxon>
        <taxon>Pucciniomycetes</taxon>
        <taxon>Pucciniales</taxon>
        <taxon>Pucciniaceae</taxon>
        <taxon>Puccinia</taxon>
    </lineage>
</organism>
<reference evidence="3 4" key="3">
    <citation type="journal article" date="2017" name="G3 (Bethesda)">
        <title>Comparative analysis highlights variable genome content of wheat rusts and divergence of the mating loci.</title>
        <authorList>
            <person name="Cuomo C.A."/>
            <person name="Bakkeren G."/>
            <person name="Khalil H.B."/>
            <person name="Panwar V."/>
            <person name="Joly D."/>
            <person name="Linning R."/>
            <person name="Sakthikumar S."/>
            <person name="Song X."/>
            <person name="Adiconis X."/>
            <person name="Fan L."/>
            <person name="Goldberg J.M."/>
            <person name="Levin J.Z."/>
            <person name="Young S."/>
            <person name="Zeng Q."/>
            <person name="Anikster Y."/>
            <person name="Bruce M."/>
            <person name="Wang M."/>
            <person name="Yin C."/>
            <person name="McCallum B."/>
            <person name="Szabo L.J."/>
            <person name="Hulbert S."/>
            <person name="Chen X."/>
            <person name="Fellers J.P."/>
        </authorList>
    </citation>
    <scope>NUCLEOTIDE SEQUENCE</scope>
    <source>
        <strain evidence="4">Isolate 1-1 / race 1 (BBBD)</strain>
        <strain evidence="3">isolate 1-1 / race 1 (BBBD)</strain>
    </source>
</reference>
<dbReference type="VEuPathDB" id="FungiDB:PTTG_10048"/>
<feature type="compositionally biased region" description="Polar residues" evidence="1">
    <location>
        <begin position="86"/>
        <end position="106"/>
    </location>
</feature>
<evidence type="ECO:0000256" key="1">
    <source>
        <dbReference type="SAM" id="MobiDB-lite"/>
    </source>
</evidence>
<feature type="region of interest" description="Disordered" evidence="1">
    <location>
        <begin position="1"/>
        <end position="106"/>
    </location>
</feature>
<reference evidence="2" key="2">
    <citation type="submission" date="2016-05" db="EMBL/GenBank/DDBJ databases">
        <title>Comparative analysis highlights variable genome content of wheat rusts and divergence of the mating loci.</title>
        <authorList>
            <person name="Cuomo C.A."/>
            <person name="Bakkeren G."/>
            <person name="Szabo L."/>
            <person name="Khalil H."/>
            <person name="Joly D."/>
            <person name="Goldberg J."/>
            <person name="Young S."/>
            <person name="Zeng Q."/>
            <person name="Fellers J."/>
        </authorList>
    </citation>
    <scope>NUCLEOTIDE SEQUENCE [LARGE SCALE GENOMIC DNA]</scope>
    <source>
        <strain evidence="2">1-1 BBBD Race 1</strain>
    </source>
</reference>
<dbReference type="Proteomes" id="UP000005240">
    <property type="component" value="Unassembled WGS sequence"/>
</dbReference>
<sequence length="106" mass="11079">YCRSPFAEQSDPSYNAAPAPSAYDGNANPRASKFSTPNARGGVSGSYPSVQPRASATTTACANLEPQPSAQRQCLAPPPPPPHPQQLVTRHQATTPLDGSQVTTHP</sequence>
<proteinExistence type="predicted"/>
<dbReference type="EMBL" id="ADAS02000795">
    <property type="protein sequence ID" value="OAV86805.1"/>
    <property type="molecule type" value="Genomic_DNA"/>
</dbReference>
<reference evidence="2" key="1">
    <citation type="submission" date="2009-11" db="EMBL/GenBank/DDBJ databases">
        <authorList>
            <consortium name="The Broad Institute Genome Sequencing Platform"/>
            <person name="Ward D."/>
            <person name="Feldgarden M."/>
            <person name="Earl A."/>
            <person name="Young S.K."/>
            <person name="Zeng Q."/>
            <person name="Koehrsen M."/>
            <person name="Alvarado L."/>
            <person name="Berlin A."/>
            <person name="Bochicchio J."/>
            <person name="Borenstein D."/>
            <person name="Chapman S.B."/>
            <person name="Chen Z."/>
            <person name="Engels R."/>
            <person name="Freedman E."/>
            <person name="Gellesch M."/>
            <person name="Goldberg J."/>
            <person name="Griggs A."/>
            <person name="Gujja S."/>
            <person name="Heilman E."/>
            <person name="Heiman D."/>
            <person name="Hepburn T."/>
            <person name="Howarth C."/>
            <person name="Jen D."/>
            <person name="Larson L."/>
            <person name="Lewis B."/>
            <person name="Mehta T."/>
            <person name="Park D."/>
            <person name="Pearson M."/>
            <person name="Roberts A."/>
            <person name="Saif S."/>
            <person name="Shea T."/>
            <person name="Shenoy N."/>
            <person name="Sisk P."/>
            <person name="Stolte C."/>
            <person name="Sykes S."/>
            <person name="Thomson T."/>
            <person name="Walk T."/>
            <person name="White J."/>
            <person name="Yandava C."/>
            <person name="Izard J."/>
            <person name="Baranova O.V."/>
            <person name="Blanton J.M."/>
            <person name="Tanner A.C."/>
            <person name="Dewhirst F.E."/>
            <person name="Haas B."/>
            <person name="Nusbaum C."/>
            <person name="Birren B."/>
        </authorList>
    </citation>
    <scope>NUCLEOTIDE SEQUENCE [LARGE SCALE GENOMIC DNA]</scope>
    <source>
        <strain evidence="2">1-1 BBBD Race 1</strain>
    </source>
</reference>
<feature type="compositionally biased region" description="Polar residues" evidence="1">
    <location>
        <begin position="46"/>
        <end position="72"/>
    </location>
</feature>
<accession>A0A180G277</accession>
<evidence type="ECO:0000313" key="4">
    <source>
        <dbReference type="Proteomes" id="UP000005240"/>
    </source>
</evidence>
<keyword evidence="4" id="KW-1185">Reference proteome</keyword>
<dbReference type="AlphaFoldDB" id="A0A0C4FA08"/>
<name>A0A0C4FA08_PUCT1</name>
<protein>
    <submittedName>
        <fullName evidence="2 3">Uncharacterized protein</fullName>
    </submittedName>
</protein>
<dbReference type="EnsemblFungi" id="PTTG_10048-t43_1">
    <property type="protein sequence ID" value="PTTG_10048-t43_1-p1"/>
    <property type="gene ID" value="PTTG_10048"/>
</dbReference>
<feature type="compositionally biased region" description="Low complexity" evidence="1">
    <location>
        <begin position="10"/>
        <end position="24"/>
    </location>
</feature>